<name>A0ABV6VFE5_9ACTN</name>
<feature type="domain" description="Amine oxidase" evidence="1">
    <location>
        <begin position="20"/>
        <end position="297"/>
    </location>
</feature>
<gene>
    <name evidence="2" type="ORF">ACEZDG_24470</name>
</gene>
<dbReference type="PANTHER" id="PTHR43734:SF1">
    <property type="entry name" value="PHYTOENE DESATURASE"/>
    <property type="match status" value="1"/>
</dbReference>
<reference evidence="2 3" key="1">
    <citation type="submission" date="2024-09" db="EMBL/GenBank/DDBJ databases">
        <authorList>
            <person name="Lee S.D."/>
        </authorList>
    </citation>
    <scope>NUCLEOTIDE SEQUENCE [LARGE SCALE GENOMIC DNA]</scope>
    <source>
        <strain evidence="2 3">N1-1</strain>
    </source>
</reference>
<proteinExistence type="predicted"/>
<keyword evidence="3" id="KW-1185">Reference proteome</keyword>
<dbReference type="InterPro" id="IPR002937">
    <property type="entry name" value="Amino_oxidase"/>
</dbReference>
<evidence type="ECO:0000313" key="2">
    <source>
        <dbReference type="EMBL" id="MFC1412428.1"/>
    </source>
</evidence>
<dbReference type="PANTHER" id="PTHR43734">
    <property type="entry name" value="PHYTOENE DESATURASE"/>
    <property type="match status" value="1"/>
</dbReference>
<protein>
    <submittedName>
        <fullName evidence="2">Phytoene desaturase family protein</fullName>
    </submittedName>
</protein>
<dbReference type="RefSeq" id="WP_380513112.1">
    <property type="nucleotide sequence ID" value="NZ_JBHEZX010000011.1"/>
</dbReference>
<dbReference type="Pfam" id="PF01593">
    <property type="entry name" value="Amino_oxidase"/>
    <property type="match status" value="1"/>
</dbReference>
<evidence type="ECO:0000313" key="3">
    <source>
        <dbReference type="Proteomes" id="UP001592582"/>
    </source>
</evidence>
<dbReference type="Gene3D" id="3.50.50.60">
    <property type="entry name" value="FAD/NAD(P)-binding domain"/>
    <property type="match status" value="2"/>
</dbReference>
<accession>A0ABV6VFE5</accession>
<sequence>MPGTLRSVSMARIVVIGAGMGGLAAAARLATVGHRVTVCEAGPTHGGMVGQFEKDGFRFDTGPTLLTLPAVYRDLMLKTGRTRLEDEVELRPVEPGSVHLLPDRSRVALANASRAKVVQALDETLGPGVGSRWGDLLERGRGVWEATRRPLLEEPLPDDPSALHRDPYVPARRGPFARPPRSCAEVAARELRHPGLTALLDEYALRFGLDPRRAPASLTVLPYMEQSFGVWYVTGGIRALADAVLRRCEQRRVELRFDTRVEQVLGGERVTGVRLADGGRLDADVVLCDADPAAAGLPGPRALPSSGRFTVLLALRGERPAAEPHRTVVHAADRTDELDALFSAAPRLCARPTVQVLRPDDSTLAPAGHEAAVLTVTVPAHTTGGTPGGFDWTAPGAAEAYADTVLAHAAPELRARVLWREVSTPADTERRTGAPGGAVPGPALAGADGRYLHAPNRTTTAGLYLIGGAAHPGGGLARVGMSAAVTAELVGTP</sequence>
<dbReference type="InterPro" id="IPR036188">
    <property type="entry name" value="FAD/NAD-bd_sf"/>
</dbReference>
<evidence type="ECO:0000259" key="1">
    <source>
        <dbReference type="Pfam" id="PF01593"/>
    </source>
</evidence>
<dbReference type="Proteomes" id="UP001592582">
    <property type="component" value="Unassembled WGS sequence"/>
</dbReference>
<comment type="caution">
    <text evidence="2">The sequence shown here is derived from an EMBL/GenBank/DDBJ whole genome shotgun (WGS) entry which is preliminary data.</text>
</comment>
<dbReference type="SUPFAM" id="SSF51905">
    <property type="entry name" value="FAD/NAD(P)-binding domain"/>
    <property type="match status" value="1"/>
</dbReference>
<dbReference type="EMBL" id="JBHEZX010000011">
    <property type="protein sequence ID" value="MFC1412428.1"/>
    <property type="molecule type" value="Genomic_DNA"/>
</dbReference>
<organism evidence="2 3">
    <name type="scientific">Streptacidiphilus alkalitolerans</name>
    <dbReference type="NCBI Taxonomy" id="3342712"/>
    <lineage>
        <taxon>Bacteria</taxon>
        <taxon>Bacillati</taxon>
        <taxon>Actinomycetota</taxon>
        <taxon>Actinomycetes</taxon>
        <taxon>Kitasatosporales</taxon>
        <taxon>Streptomycetaceae</taxon>
        <taxon>Streptacidiphilus</taxon>
    </lineage>
</organism>